<proteinExistence type="predicted"/>
<sequence>MIVRKLKIILLKKRRMTKRRLQLRLRKMLESAD</sequence>
<name>A0A8S5SKA4_9CAUD</name>
<evidence type="ECO:0000313" key="1">
    <source>
        <dbReference type="EMBL" id="DAF50986.1"/>
    </source>
</evidence>
<reference evidence="1" key="1">
    <citation type="journal article" date="2021" name="Proc. Natl. Acad. Sci. U.S.A.">
        <title>A Catalog of Tens of Thousands of Viruses from Human Metagenomes Reveals Hidden Associations with Chronic Diseases.</title>
        <authorList>
            <person name="Tisza M.J."/>
            <person name="Buck C.B."/>
        </authorList>
    </citation>
    <scope>NUCLEOTIDE SEQUENCE</scope>
    <source>
        <strain evidence="1">Ctvhu9</strain>
    </source>
</reference>
<organism evidence="1">
    <name type="scientific">Siphoviridae sp. ctvhu9</name>
    <dbReference type="NCBI Taxonomy" id="2827968"/>
    <lineage>
        <taxon>Viruses</taxon>
        <taxon>Duplodnaviria</taxon>
        <taxon>Heunggongvirae</taxon>
        <taxon>Uroviricota</taxon>
        <taxon>Caudoviricetes</taxon>
    </lineage>
</organism>
<accession>A0A8S5SKA4</accession>
<protein>
    <submittedName>
        <fullName evidence="1">Uncharacterized protein</fullName>
    </submittedName>
</protein>
<dbReference type="EMBL" id="BK032607">
    <property type="protein sequence ID" value="DAF50986.1"/>
    <property type="molecule type" value="Genomic_DNA"/>
</dbReference>